<keyword evidence="9" id="KW-0732">Signal</keyword>
<dbReference type="RefSeq" id="WP_169491975.1">
    <property type="nucleotide sequence ID" value="NZ_JABBGM010000001.1"/>
</dbReference>
<proteinExistence type="inferred from homology"/>
<feature type="domain" description="Peptidase M16 C-terminal" evidence="11">
    <location>
        <begin position="715"/>
        <end position="877"/>
    </location>
</feature>
<evidence type="ECO:0000256" key="3">
    <source>
        <dbReference type="ARBA" id="ARBA00022670"/>
    </source>
</evidence>
<dbReference type="InterPro" id="IPR011765">
    <property type="entry name" value="Pept_M16_N"/>
</dbReference>
<sequence>MPFVAPLRLRRALFLAPLLLAGCAPHPATLPPAPRPDWAFQQSDLAPDPAFRFGKLDDGMRFVIRRNATPPGTAVVRMNVDTGSLDERDSERGFAHFVEHMAFNGSTHVPEGEMVRLLERNGLAFGADTNAQTSFEQTLYMLDLPRNDPSLLDTALMLMRETASELRFDPAAVARERGVVLSELRDGQGYPLNNLKDQLAFLYPAATYPHRLPIGTVETLNAATADSLKAFWAREYVPANVTLVVVGDFDPAAVEAAIRARFADWQANAAPPRPDQGKVLPKQKGVTDIWIDPPLSERVTAARHGPWLDEKDTAANRRLNLLRQIGYGVINRRLLRLSRQVAPPFRGAGFGTSDVFKIGRTTNLIVDTEDGGWAKGLTTAAQVLDEALRHGFTDAEIAEQVAGIRTGIENAAASADTRSNGALVAAALALVRDDQVPTTPQSGLERFNAFAPSITPSAVLAALKTEAVPLRDPLLRFQGRKSPQGGAKALREAWNHAFRGGEQDSATLAATSFGYGDVGPAGAVVADSVDPAFGIRRIRFANGVRLNLKRTTLETDRIQLRLSLDGGELLETRQDPTAVELTSVLANGGLGKHSQDDLQTLLAGRSVFNGIAASGDSFVAGGTTTRRDLALELQLLAATITDPGYRPEAEVLFRQNMTNFFARRDATPGMALSSELGAILGDNDPRFTVQPQEAYQALTFAGLKQRIGDRLAKGAIEIALVGDFDEAQAIDLVARTFGALPPREADFLPHAEARERSFTAKRDLAVIRHKGAANQAVVRLVWPTTDDSDPGETLRLSLLQEVAGIEVIDTVRERLGKAYSPGASSAMSRVYKGWGTFTLTASVDVAEVAATRAAFAETVQGLLSAPIDADILQRARAPMLERIDNALKSNGGWMTLAERAQSQPDRLERFAKARERLSAITAAELQATARKWLAARPVTVLVLPEGVAAPTS</sequence>
<dbReference type="GO" id="GO:0004222">
    <property type="term" value="F:metalloendopeptidase activity"/>
    <property type="evidence" value="ECO:0007669"/>
    <property type="project" value="InterPro"/>
</dbReference>
<evidence type="ECO:0000256" key="7">
    <source>
        <dbReference type="ARBA" id="ARBA00023049"/>
    </source>
</evidence>
<comment type="similarity">
    <text evidence="2 8">Belongs to the peptidase M16 family.</text>
</comment>
<accession>A0A7Y0G9G0</accession>
<evidence type="ECO:0000256" key="4">
    <source>
        <dbReference type="ARBA" id="ARBA00022723"/>
    </source>
</evidence>
<evidence type="ECO:0000313" key="13">
    <source>
        <dbReference type="Proteomes" id="UP000583556"/>
    </source>
</evidence>
<feature type="signal peptide" evidence="9">
    <location>
        <begin position="1"/>
        <end position="28"/>
    </location>
</feature>
<gene>
    <name evidence="12" type="ORF">HHL27_03650</name>
</gene>
<keyword evidence="6" id="KW-0862">Zinc</keyword>
<feature type="domain" description="Peptidase M16 N-terminal" evidence="10">
    <location>
        <begin position="66"/>
        <end position="195"/>
    </location>
</feature>
<dbReference type="GO" id="GO:0046872">
    <property type="term" value="F:metal ion binding"/>
    <property type="evidence" value="ECO:0007669"/>
    <property type="project" value="UniProtKB-KW"/>
</dbReference>
<evidence type="ECO:0000313" key="12">
    <source>
        <dbReference type="EMBL" id="NML92769.1"/>
    </source>
</evidence>
<name>A0A7Y0G9G0_9SPHN</name>
<comment type="cofactor">
    <cofactor evidence="1">
        <name>Zn(2+)</name>
        <dbReference type="ChEBI" id="CHEBI:29105"/>
    </cofactor>
</comment>
<dbReference type="SUPFAM" id="SSF63411">
    <property type="entry name" value="LuxS/MPP-like metallohydrolase"/>
    <property type="match status" value="3"/>
</dbReference>
<evidence type="ECO:0000256" key="6">
    <source>
        <dbReference type="ARBA" id="ARBA00022833"/>
    </source>
</evidence>
<dbReference type="InterPro" id="IPR007863">
    <property type="entry name" value="Peptidase_M16_C"/>
</dbReference>
<organism evidence="12 13">
    <name type="scientific">Novosphingobium olei</name>
    <dbReference type="NCBI Taxonomy" id="2728851"/>
    <lineage>
        <taxon>Bacteria</taxon>
        <taxon>Pseudomonadati</taxon>
        <taxon>Pseudomonadota</taxon>
        <taxon>Alphaproteobacteria</taxon>
        <taxon>Sphingomonadales</taxon>
        <taxon>Sphingomonadaceae</taxon>
        <taxon>Novosphingobium</taxon>
    </lineage>
</organism>
<comment type="caution">
    <text evidence="12">The sequence shown here is derived from an EMBL/GenBank/DDBJ whole genome shotgun (WGS) entry which is preliminary data.</text>
</comment>
<keyword evidence="4" id="KW-0479">Metal-binding</keyword>
<dbReference type="PROSITE" id="PS00143">
    <property type="entry name" value="INSULINASE"/>
    <property type="match status" value="1"/>
</dbReference>
<dbReference type="InterPro" id="IPR001431">
    <property type="entry name" value="Pept_M16_Zn_BS"/>
</dbReference>
<evidence type="ECO:0000259" key="11">
    <source>
        <dbReference type="Pfam" id="PF05193"/>
    </source>
</evidence>
<evidence type="ECO:0000256" key="8">
    <source>
        <dbReference type="RuleBase" id="RU004447"/>
    </source>
</evidence>
<dbReference type="AlphaFoldDB" id="A0A7Y0G9G0"/>
<evidence type="ECO:0000259" key="10">
    <source>
        <dbReference type="Pfam" id="PF00675"/>
    </source>
</evidence>
<dbReference type="InterPro" id="IPR050626">
    <property type="entry name" value="Peptidase_M16"/>
</dbReference>
<dbReference type="InterPro" id="IPR011249">
    <property type="entry name" value="Metalloenz_LuxS/M16"/>
</dbReference>
<dbReference type="Proteomes" id="UP000583556">
    <property type="component" value="Unassembled WGS sequence"/>
</dbReference>
<feature type="domain" description="Peptidase M16 C-terminal" evidence="11">
    <location>
        <begin position="223"/>
        <end position="401"/>
    </location>
</feature>
<dbReference type="Pfam" id="PF05193">
    <property type="entry name" value="Peptidase_M16_C"/>
    <property type="match status" value="2"/>
</dbReference>
<keyword evidence="5" id="KW-0378">Hydrolase</keyword>
<evidence type="ECO:0000256" key="2">
    <source>
        <dbReference type="ARBA" id="ARBA00007261"/>
    </source>
</evidence>
<dbReference type="Gene3D" id="3.30.830.10">
    <property type="entry name" value="Metalloenzyme, LuxS/M16 peptidase-like"/>
    <property type="match status" value="4"/>
</dbReference>
<keyword evidence="3" id="KW-0645">Protease</keyword>
<evidence type="ECO:0000256" key="1">
    <source>
        <dbReference type="ARBA" id="ARBA00001947"/>
    </source>
</evidence>
<dbReference type="GO" id="GO:0006508">
    <property type="term" value="P:proteolysis"/>
    <property type="evidence" value="ECO:0007669"/>
    <property type="project" value="UniProtKB-KW"/>
</dbReference>
<evidence type="ECO:0000256" key="5">
    <source>
        <dbReference type="ARBA" id="ARBA00022801"/>
    </source>
</evidence>
<dbReference type="PANTHER" id="PTHR43690">
    <property type="entry name" value="NARDILYSIN"/>
    <property type="match status" value="1"/>
</dbReference>
<feature type="chain" id="PRO_5031414594" evidence="9">
    <location>
        <begin position="29"/>
        <end position="952"/>
    </location>
</feature>
<dbReference type="Pfam" id="PF00675">
    <property type="entry name" value="Peptidase_M16"/>
    <property type="match status" value="1"/>
</dbReference>
<reference evidence="12 13" key="1">
    <citation type="submission" date="2020-04" db="EMBL/GenBank/DDBJ databases">
        <title>Novosphingobium sp. TW-4 isolated from soil.</title>
        <authorList>
            <person name="Dahal R.H."/>
            <person name="Chaudhary D.K."/>
        </authorList>
    </citation>
    <scope>NUCLEOTIDE SEQUENCE [LARGE SCALE GENOMIC DNA]</scope>
    <source>
        <strain evidence="12 13">TW-4</strain>
    </source>
</reference>
<evidence type="ECO:0000256" key="9">
    <source>
        <dbReference type="SAM" id="SignalP"/>
    </source>
</evidence>
<dbReference type="PANTHER" id="PTHR43690:SF17">
    <property type="entry name" value="PROTEIN YHJJ"/>
    <property type="match status" value="1"/>
</dbReference>
<keyword evidence="13" id="KW-1185">Reference proteome</keyword>
<keyword evidence="7" id="KW-0482">Metalloprotease</keyword>
<protein>
    <submittedName>
        <fullName evidence="12">Insulinase family protein</fullName>
    </submittedName>
</protein>
<dbReference type="EMBL" id="JABBGM010000001">
    <property type="protein sequence ID" value="NML92769.1"/>
    <property type="molecule type" value="Genomic_DNA"/>
</dbReference>